<dbReference type="EMBL" id="WOFH01000001">
    <property type="protein sequence ID" value="MUN35702.1"/>
    <property type="molecule type" value="Genomic_DNA"/>
</dbReference>
<gene>
    <name evidence="2" type="ORF">GNZ18_03700</name>
</gene>
<keyword evidence="2" id="KW-0238">DNA-binding</keyword>
<protein>
    <submittedName>
        <fullName evidence="2">DNA-binding protein</fullName>
    </submittedName>
</protein>
<reference evidence="2 3" key="1">
    <citation type="submission" date="2019-11" db="EMBL/GenBank/DDBJ databases">
        <authorList>
            <person name="Cao P."/>
        </authorList>
    </citation>
    <scope>NUCLEOTIDE SEQUENCE [LARGE SCALE GENOMIC DNA]</scope>
    <source>
        <strain evidence="2 3">NEAU-AAG5</strain>
    </source>
</reference>
<dbReference type="AlphaFoldDB" id="A0A7K1KU59"/>
<evidence type="ECO:0000256" key="1">
    <source>
        <dbReference type="SAM" id="MobiDB-lite"/>
    </source>
</evidence>
<evidence type="ECO:0000313" key="3">
    <source>
        <dbReference type="Proteomes" id="UP000432015"/>
    </source>
</evidence>
<dbReference type="RefSeq" id="WP_156214593.1">
    <property type="nucleotide sequence ID" value="NZ_WOFH01000001.1"/>
</dbReference>
<feature type="region of interest" description="Disordered" evidence="1">
    <location>
        <begin position="110"/>
        <end position="129"/>
    </location>
</feature>
<comment type="caution">
    <text evidence="2">The sequence shown here is derived from an EMBL/GenBank/DDBJ whole genome shotgun (WGS) entry which is preliminary data.</text>
</comment>
<sequence length="129" mass="13742">MENADADHESAAREADARRRLLDAGASSLPRAPWLHGSQPPSAVDLIRFALWQDGSGGGDERAVEAALTLLAAARAEVDQVEAALMFTARSHGLSWPRISRAMGLASPQAAQQRFGRVTGRVEDRRGGA</sequence>
<accession>A0A7K1KU59</accession>
<organism evidence="2 3">
    <name type="scientific">Actinomadura litoris</name>
    <dbReference type="NCBI Taxonomy" id="2678616"/>
    <lineage>
        <taxon>Bacteria</taxon>
        <taxon>Bacillati</taxon>
        <taxon>Actinomycetota</taxon>
        <taxon>Actinomycetes</taxon>
        <taxon>Streptosporangiales</taxon>
        <taxon>Thermomonosporaceae</taxon>
        <taxon>Actinomadura</taxon>
    </lineage>
</organism>
<feature type="compositionally biased region" description="Basic and acidic residues" evidence="1">
    <location>
        <begin position="120"/>
        <end position="129"/>
    </location>
</feature>
<keyword evidence="3" id="KW-1185">Reference proteome</keyword>
<dbReference type="GO" id="GO:0003677">
    <property type="term" value="F:DNA binding"/>
    <property type="evidence" value="ECO:0007669"/>
    <property type="project" value="UniProtKB-KW"/>
</dbReference>
<dbReference type="Proteomes" id="UP000432015">
    <property type="component" value="Unassembled WGS sequence"/>
</dbReference>
<name>A0A7K1KU59_9ACTN</name>
<evidence type="ECO:0000313" key="2">
    <source>
        <dbReference type="EMBL" id="MUN35702.1"/>
    </source>
</evidence>
<proteinExistence type="predicted"/>